<sequence>MYVISIFGDCVCLLDRPIPYRPGWVTRIPGYARGLFFFIEWRDEMARIGCWHRWFIQGLVSCLLFFRCLVLASLVLCIGRLSMMYPISNHPNLKYERILMGQIGVRRIPYCAP</sequence>
<dbReference type="GeneID" id="36550569"/>
<evidence type="ECO:0000313" key="2">
    <source>
        <dbReference type="EMBL" id="PLB46797.1"/>
    </source>
</evidence>
<dbReference type="AlphaFoldDB" id="A0A2I2G1P4"/>
<dbReference type="Proteomes" id="UP000234275">
    <property type="component" value="Unassembled WGS sequence"/>
</dbReference>
<keyword evidence="3" id="KW-1185">Reference proteome</keyword>
<gene>
    <name evidence="2" type="ORF">P170DRAFT_223224</name>
</gene>
<evidence type="ECO:0000256" key="1">
    <source>
        <dbReference type="SAM" id="Phobius"/>
    </source>
</evidence>
<keyword evidence="1" id="KW-1133">Transmembrane helix</keyword>
<dbReference type="EMBL" id="MSFO01000006">
    <property type="protein sequence ID" value="PLB46797.1"/>
    <property type="molecule type" value="Genomic_DNA"/>
</dbReference>
<evidence type="ECO:0000313" key="3">
    <source>
        <dbReference type="Proteomes" id="UP000234275"/>
    </source>
</evidence>
<reference evidence="2 3" key="1">
    <citation type="submission" date="2016-12" db="EMBL/GenBank/DDBJ databases">
        <title>The genomes of Aspergillus section Nigri reveals drivers in fungal speciation.</title>
        <authorList>
            <consortium name="DOE Joint Genome Institute"/>
            <person name="Vesth T.C."/>
            <person name="Nybo J."/>
            <person name="Theobald S."/>
            <person name="Brandl J."/>
            <person name="Frisvad J.C."/>
            <person name="Nielsen K.F."/>
            <person name="Lyhne E.K."/>
            <person name="Kogle M.E."/>
            <person name="Kuo A."/>
            <person name="Riley R."/>
            <person name="Clum A."/>
            <person name="Nolan M."/>
            <person name="Lipzen A."/>
            <person name="Salamov A."/>
            <person name="Henrissat B."/>
            <person name="Wiebenga A."/>
            <person name="De Vries R.P."/>
            <person name="Grigoriev I.V."/>
            <person name="Mortensen U.H."/>
            <person name="Andersen M.R."/>
            <person name="Baker S.E."/>
        </authorList>
    </citation>
    <scope>NUCLEOTIDE SEQUENCE [LARGE SCALE GENOMIC DNA]</scope>
    <source>
        <strain evidence="2 3">IBT 23096</strain>
    </source>
</reference>
<feature type="transmembrane region" description="Helical" evidence="1">
    <location>
        <begin position="54"/>
        <end position="78"/>
    </location>
</feature>
<organism evidence="2 3">
    <name type="scientific">Aspergillus steynii IBT 23096</name>
    <dbReference type="NCBI Taxonomy" id="1392250"/>
    <lineage>
        <taxon>Eukaryota</taxon>
        <taxon>Fungi</taxon>
        <taxon>Dikarya</taxon>
        <taxon>Ascomycota</taxon>
        <taxon>Pezizomycotina</taxon>
        <taxon>Eurotiomycetes</taxon>
        <taxon>Eurotiomycetidae</taxon>
        <taxon>Eurotiales</taxon>
        <taxon>Aspergillaceae</taxon>
        <taxon>Aspergillus</taxon>
        <taxon>Aspergillus subgen. Circumdati</taxon>
    </lineage>
</organism>
<dbReference type="VEuPathDB" id="FungiDB:P170DRAFT_223224"/>
<name>A0A2I2G1P4_9EURO</name>
<dbReference type="RefSeq" id="XP_024702099.1">
    <property type="nucleotide sequence ID" value="XM_024842870.1"/>
</dbReference>
<accession>A0A2I2G1P4</accession>
<protein>
    <submittedName>
        <fullName evidence="2">Uncharacterized protein</fullName>
    </submittedName>
</protein>
<keyword evidence="1" id="KW-0472">Membrane</keyword>
<comment type="caution">
    <text evidence="2">The sequence shown here is derived from an EMBL/GenBank/DDBJ whole genome shotgun (WGS) entry which is preliminary data.</text>
</comment>
<proteinExistence type="predicted"/>
<keyword evidence="1" id="KW-0812">Transmembrane</keyword>